<evidence type="ECO:0000313" key="2">
    <source>
        <dbReference type="EMBL" id="RIE02835.1"/>
    </source>
</evidence>
<dbReference type="CDD" id="cd04186">
    <property type="entry name" value="GT_2_like_c"/>
    <property type="match status" value="1"/>
</dbReference>
<dbReference type="PANTHER" id="PTHR43179:SF7">
    <property type="entry name" value="RHAMNOSYLTRANSFERASE WBBL"/>
    <property type="match status" value="1"/>
</dbReference>
<reference evidence="2 3" key="1">
    <citation type="submission" date="2018-09" db="EMBL/GenBank/DDBJ databases">
        <title>Cohnella cavernae sp. nov., isolated from a karst cave.</title>
        <authorList>
            <person name="Zhu H."/>
        </authorList>
    </citation>
    <scope>NUCLEOTIDE SEQUENCE [LARGE SCALE GENOMIC DNA]</scope>
    <source>
        <strain evidence="2 3">K2E09-144</strain>
    </source>
</reference>
<dbReference type="EMBL" id="QXJM01000039">
    <property type="protein sequence ID" value="RIE02835.1"/>
    <property type="molecule type" value="Genomic_DNA"/>
</dbReference>
<feature type="domain" description="Glycosyltransferase 2-like" evidence="1">
    <location>
        <begin position="25"/>
        <end position="123"/>
    </location>
</feature>
<accession>A0A398CKE9</accession>
<proteinExistence type="predicted"/>
<comment type="caution">
    <text evidence="2">The sequence shown here is derived from an EMBL/GenBank/DDBJ whole genome shotgun (WGS) entry which is preliminary data.</text>
</comment>
<sequence>MRTLAEGAGIQWDTGKKEASAVKTSIVILTHNQLHITKLCLDSIRAFTGPSYETIVVDNGSSDGTTDFLRSQPDVKAIFNSENKGFAKGCNQGWEVSSGDCVLFLNNDTIVTPGWLEAMLEVLGGSAR</sequence>
<dbReference type="GO" id="GO:0016740">
    <property type="term" value="F:transferase activity"/>
    <property type="evidence" value="ECO:0007669"/>
    <property type="project" value="UniProtKB-KW"/>
</dbReference>
<dbReference type="PANTHER" id="PTHR43179">
    <property type="entry name" value="RHAMNOSYLTRANSFERASE WBBL"/>
    <property type="match status" value="1"/>
</dbReference>
<gene>
    <name evidence="2" type="ORF">D3H35_19590</name>
</gene>
<dbReference type="InterPro" id="IPR001173">
    <property type="entry name" value="Glyco_trans_2-like"/>
</dbReference>
<keyword evidence="3" id="KW-1185">Reference proteome</keyword>
<dbReference type="Gene3D" id="3.90.550.10">
    <property type="entry name" value="Spore Coat Polysaccharide Biosynthesis Protein SpsA, Chain A"/>
    <property type="match status" value="1"/>
</dbReference>
<dbReference type="Proteomes" id="UP000266340">
    <property type="component" value="Unassembled WGS sequence"/>
</dbReference>
<dbReference type="InterPro" id="IPR029044">
    <property type="entry name" value="Nucleotide-diphossugar_trans"/>
</dbReference>
<protein>
    <submittedName>
        <fullName evidence="2">Glycosyltransferase family 2 protein</fullName>
    </submittedName>
</protein>
<evidence type="ECO:0000313" key="3">
    <source>
        <dbReference type="Proteomes" id="UP000266340"/>
    </source>
</evidence>
<dbReference type="SUPFAM" id="SSF53448">
    <property type="entry name" value="Nucleotide-diphospho-sugar transferases"/>
    <property type="match status" value="1"/>
</dbReference>
<name>A0A398CKE9_9BACL</name>
<dbReference type="Pfam" id="PF00535">
    <property type="entry name" value="Glycos_transf_2"/>
    <property type="match status" value="1"/>
</dbReference>
<organism evidence="2 3">
    <name type="scientific">Cohnella faecalis</name>
    <dbReference type="NCBI Taxonomy" id="2315694"/>
    <lineage>
        <taxon>Bacteria</taxon>
        <taxon>Bacillati</taxon>
        <taxon>Bacillota</taxon>
        <taxon>Bacilli</taxon>
        <taxon>Bacillales</taxon>
        <taxon>Paenibacillaceae</taxon>
        <taxon>Cohnella</taxon>
    </lineage>
</organism>
<dbReference type="AlphaFoldDB" id="A0A398CKE9"/>
<keyword evidence="2" id="KW-0808">Transferase</keyword>
<evidence type="ECO:0000259" key="1">
    <source>
        <dbReference type="Pfam" id="PF00535"/>
    </source>
</evidence>